<dbReference type="Gene3D" id="1.10.340.70">
    <property type="match status" value="1"/>
</dbReference>
<protein>
    <recommendedName>
        <fullName evidence="1">RNA-directed DNA polymerase</fullName>
        <ecNumber evidence="1">2.7.7.49</ecNumber>
    </recommendedName>
</protein>
<sequence>MYGARIFVPSGLRHERLQWIHNGHMGIVKCCRWAKESVWWPTISNSIKKLVQCVEQRGQRIEPTKMTSLPRGPWLLLGTGIFEIAGQKSVYIGGMQFIVANFQKFAKEYGFLLTTSNLKFAQLNGEAESAVKVEKNILSKSVDPNLG</sequence>
<accession>A0ABQ9GUJ4</accession>
<proteinExistence type="predicted"/>
<dbReference type="EMBL" id="JARBHB010000009">
    <property type="protein sequence ID" value="KAJ8875696.1"/>
    <property type="molecule type" value="Genomic_DNA"/>
</dbReference>
<name>A0ABQ9GUJ4_9NEOP</name>
<evidence type="ECO:0000256" key="1">
    <source>
        <dbReference type="ARBA" id="ARBA00012493"/>
    </source>
</evidence>
<organism evidence="3 4">
    <name type="scientific">Dryococelus australis</name>
    <dbReference type="NCBI Taxonomy" id="614101"/>
    <lineage>
        <taxon>Eukaryota</taxon>
        <taxon>Metazoa</taxon>
        <taxon>Ecdysozoa</taxon>
        <taxon>Arthropoda</taxon>
        <taxon>Hexapoda</taxon>
        <taxon>Insecta</taxon>
        <taxon>Pterygota</taxon>
        <taxon>Neoptera</taxon>
        <taxon>Polyneoptera</taxon>
        <taxon>Phasmatodea</taxon>
        <taxon>Verophasmatodea</taxon>
        <taxon>Anareolatae</taxon>
        <taxon>Phasmatidae</taxon>
        <taxon>Eurycanthinae</taxon>
        <taxon>Dryococelus</taxon>
    </lineage>
</organism>
<dbReference type="EC" id="2.7.7.49" evidence="1"/>
<keyword evidence="4" id="KW-1185">Reference proteome</keyword>
<evidence type="ECO:0000259" key="2">
    <source>
        <dbReference type="Pfam" id="PF17921"/>
    </source>
</evidence>
<feature type="domain" description="Integrase zinc-binding" evidence="2">
    <location>
        <begin position="8"/>
        <end position="52"/>
    </location>
</feature>
<dbReference type="Pfam" id="PF17921">
    <property type="entry name" value="Integrase_H2C2"/>
    <property type="match status" value="1"/>
</dbReference>
<dbReference type="PANTHER" id="PTHR37984">
    <property type="entry name" value="PROTEIN CBG26694"/>
    <property type="match status" value="1"/>
</dbReference>
<dbReference type="InterPro" id="IPR050951">
    <property type="entry name" value="Retrovirus_Pol_polyprotein"/>
</dbReference>
<evidence type="ECO:0000313" key="4">
    <source>
        <dbReference type="Proteomes" id="UP001159363"/>
    </source>
</evidence>
<dbReference type="PANTHER" id="PTHR37984:SF9">
    <property type="entry name" value="INTEGRASE CATALYTIC DOMAIN-CONTAINING PROTEIN"/>
    <property type="match status" value="1"/>
</dbReference>
<dbReference type="Proteomes" id="UP001159363">
    <property type="component" value="Chromosome 8"/>
</dbReference>
<reference evidence="3 4" key="1">
    <citation type="submission" date="2023-02" db="EMBL/GenBank/DDBJ databases">
        <title>LHISI_Scaffold_Assembly.</title>
        <authorList>
            <person name="Stuart O.P."/>
            <person name="Cleave R."/>
            <person name="Magrath M.J.L."/>
            <person name="Mikheyev A.S."/>
        </authorList>
    </citation>
    <scope>NUCLEOTIDE SEQUENCE [LARGE SCALE GENOMIC DNA]</scope>
    <source>
        <strain evidence="3">Daus_M_001</strain>
        <tissue evidence="3">Leg muscle</tissue>
    </source>
</reference>
<comment type="caution">
    <text evidence="3">The sequence shown here is derived from an EMBL/GenBank/DDBJ whole genome shotgun (WGS) entry which is preliminary data.</text>
</comment>
<gene>
    <name evidence="3" type="ORF">PR048_023595</name>
</gene>
<evidence type="ECO:0000313" key="3">
    <source>
        <dbReference type="EMBL" id="KAJ8875696.1"/>
    </source>
</evidence>
<dbReference type="InterPro" id="IPR041588">
    <property type="entry name" value="Integrase_H2C2"/>
</dbReference>